<protein>
    <submittedName>
        <fullName evidence="7">Class I tRNA ligase family protein</fullName>
    </submittedName>
</protein>
<dbReference type="PANTHER" id="PTHR45765">
    <property type="entry name" value="METHIONINE--TRNA LIGASE"/>
    <property type="match status" value="1"/>
</dbReference>
<gene>
    <name evidence="7" type="ORF">L7J86_00600</name>
</gene>
<dbReference type="SUPFAM" id="SSF52374">
    <property type="entry name" value="Nucleotidylyl transferase"/>
    <property type="match status" value="1"/>
</dbReference>
<sequence>MNFNEFWINNSNTKIYQFIGKDIIYFHGLFWLSILKVSKFKLPNKFIVHGHLLINGKKMSKSCNNFITANDLYKKIETDYLRFFFAYKLSSKINDINLDFNEFCIIINNLLIDRIINIPNRINNFIYTFFNNTTSNIIDNNNLYNYFINKNIKI</sequence>
<keyword evidence="3" id="KW-0067">ATP-binding</keyword>
<evidence type="ECO:0000256" key="4">
    <source>
        <dbReference type="ARBA" id="ARBA00022917"/>
    </source>
</evidence>
<organism evidence="7 8">
    <name type="scientific">endosymbiont of Metamasius hemipterus</name>
    <dbReference type="NCBI Taxonomy" id="204627"/>
    <lineage>
        <taxon>Bacteria</taxon>
        <taxon>Pseudomonadati</taxon>
        <taxon>Pseudomonadota</taxon>
        <taxon>Gammaproteobacteria</taxon>
        <taxon>Candidatus Nardonella</taxon>
    </lineage>
</organism>
<proteinExistence type="predicted"/>
<dbReference type="PANTHER" id="PTHR45765:SF1">
    <property type="entry name" value="METHIONINE--TRNA LIGASE, CYTOPLASMIC"/>
    <property type="match status" value="1"/>
</dbReference>
<dbReference type="EMBL" id="JAKMAI010000007">
    <property type="protein sequence ID" value="MCM0158289.1"/>
    <property type="molecule type" value="Genomic_DNA"/>
</dbReference>
<evidence type="ECO:0000256" key="5">
    <source>
        <dbReference type="ARBA" id="ARBA00023146"/>
    </source>
</evidence>
<dbReference type="Gene3D" id="3.40.50.620">
    <property type="entry name" value="HUPs"/>
    <property type="match status" value="1"/>
</dbReference>
<accession>A0ABT0TWI4</accession>
<keyword evidence="2" id="KW-0547">Nucleotide-binding</keyword>
<comment type="caution">
    <text evidence="7">The sequence shown here is derived from an EMBL/GenBank/DDBJ whole genome shotgun (WGS) entry which is preliminary data.</text>
</comment>
<dbReference type="GO" id="GO:0016874">
    <property type="term" value="F:ligase activity"/>
    <property type="evidence" value="ECO:0007669"/>
    <property type="project" value="UniProtKB-KW"/>
</dbReference>
<name>A0ABT0TWI4_9GAMM</name>
<reference evidence="7" key="1">
    <citation type="submission" date="2022-01" db="EMBL/GenBank/DDBJ databases">
        <title>Genome assemble of Metamasius hemipterus Nardonella endosymbiont.</title>
        <authorList>
            <person name="Palmieri L."/>
            <person name="Pavarini R."/>
            <person name="Sharma P."/>
        </authorList>
    </citation>
    <scope>NUCLEOTIDE SEQUENCE [LARGE SCALE GENOMIC DNA]</scope>
    <source>
        <strain evidence="7">NARMHE1</strain>
    </source>
</reference>
<dbReference type="Proteomes" id="UP001203831">
    <property type="component" value="Unassembled WGS sequence"/>
</dbReference>
<evidence type="ECO:0000259" key="6">
    <source>
        <dbReference type="Pfam" id="PF09334"/>
    </source>
</evidence>
<dbReference type="InterPro" id="IPR014729">
    <property type="entry name" value="Rossmann-like_a/b/a_fold"/>
</dbReference>
<evidence type="ECO:0000313" key="8">
    <source>
        <dbReference type="Proteomes" id="UP001203831"/>
    </source>
</evidence>
<feature type="domain" description="Methionyl/Leucyl tRNA synthetase" evidence="6">
    <location>
        <begin position="2"/>
        <end position="122"/>
    </location>
</feature>
<keyword evidence="4" id="KW-0648">Protein biosynthesis</keyword>
<keyword evidence="8" id="KW-1185">Reference proteome</keyword>
<evidence type="ECO:0000256" key="2">
    <source>
        <dbReference type="ARBA" id="ARBA00022741"/>
    </source>
</evidence>
<evidence type="ECO:0000313" key="7">
    <source>
        <dbReference type="EMBL" id="MCM0158289.1"/>
    </source>
</evidence>
<dbReference type="Pfam" id="PF09334">
    <property type="entry name" value="tRNA-synt_1g"/>
    <property type="match status" value="1"/>
</dbReference>
<evidence type="ECO:0000256" key="3">
    <source>
        <dbReference type="ARBA" id="ARBA00022840"/>
    </source>
</evidence>
<keyword evidence="5" id="KW-0030">Aminoacyl-tRNA synthetase</keyword>
<dbReference type="InterPro" id="IPR023458">
    <property type="entry name" value="Met-tRNA_ligase_1"/>
</dbReference>
<keyword evidence="1 7" id="KW-0436">Ligase</keyword>
<evidence type="ECO:0000256" key="1">
    <source>
        <dbReference type="ARBA" id="ARBA00022598"/>
    </source>
</evidence>
<dbReference type="InterPro" id="IPR015413">
    <property type="entry name" value="Methionyl/Leucyl_tRNA_Synth"/>
</dbReference>